<gene>
    <name evidence="16" type="primary">GOT2</name>
</gene>
<evidence type="ECO:0000256" key="2">
    <source>
        <dbReference type="ARBA" id="ARBA00004305"/>
    </source>
</evidence>
<dbReference type="PANTHER" id="PTHR11879:SF22">
    <property type="entry name" value="ASPARTATE AMINOTRANSFERASE, MITOCHONDRIAL"/>
    <property type="match status" value="1"/>
</dbReference>
<name>A0A2K5UAE8_MACFA</name>
<organism evidence="16 17">
    <name type="scientific">Macaca fascicularis</name>
    <name type="common">Crab-eating macaque</name>
    <name type="synonym">Cynomolgus monkey</name>
    <dbReference type="NCBI Taxonomy" id="9541"/>
    <lineage>
        <taxon>Eukaryota</taxon>
        <taxon>Metazoa</taxon>
        <taxon>Chordata</taxon>
        <taxon>Craniata</taxon>
        <taxon>Vertebrata</taxon>
        <taxon>Euteleostomi</taxon>
        <taxon>Mammalia</taxon>
        <taxon>Eutheria</taxon>
        <taxon>Euarchontoglires</taxon>
        <taxon>Primates</taxon>
        <taxon>Haplorrhini</taxon>
        <taxon>Catarrhini</taxon>
        <taxon>Cercopithecidae</taxon>
        <taxon>Cercopithecinae</taxon>
        <taxon>Macaca</taxon>
    </lineage>
</organism>
<dbReference type="Bgee" id="ENSMFAG00000000866">
    <property type="expression patterns" value="Expressed in heart and 13 other cell types or tissues"/>
</dbReference>
<dbReference type="CDD" id="cd00609">
    <property type="entry name" value="AAT_like"/>
    <property type="match status" value="1"/>
</dbReference>
<dbReference type="GO" id="GO:0016212">
    <property type="term" value="F:kynurenine-oxoglutarate transaminase activity"/>
    <property type="evidence" value="ECO:0007669"/>
    <property type="project" value="UniProtKB-EC"/>
</dbReference>
<comment type="function">
    <text evidence="11">Catalyzes the irreversible transamination of the L-tryptophan metabolite L-kynurenine to form kynurenic acid (KA). As a member of the malate-aspartate shuttle, it has a key role in the intracellular NAD(H) redox balance. Is important for metabolite exchange between mitochondria and cytosol, and for amino acid metabolism. Facilitates cellular uptake of long-chain free fatty acids.</text>
</comment>
<evidence type="ECO:0000256" key="7">
    <source>
        <dbReference type="ARBA" id="ARBA00022898"/>
    </source>
</evidence>
<dbReference type="VEuPathDB" id="HostDB:ENSMFAG00000000866"/>
<dbReference type="Ensembl" id="ENSMFAT00000020723.2">
    <property type="protein sequence ID" value="ENSMFAP00000009311.1"/>
    <property type="gene ID" value="ENSMFAG00000000866.2"/>
</dbReference>
<dbReference type="PRINTS" id="PR00799">
    <property type="entry name" value="TRANSAMINASE"/>
</dbReference>
<comment type="subcellular location">
    <subcellularLocation>
        <location evidence="2">Mitochondrion matrix</location>
    </subcellularLocation>
</comment>
<keyword evidence="9" id="KW-0944">Nitration</keyword>
<dbReference type="GO" id="GO:0006869">
    <property type="term" value="P:lipid transport"/>
    <property type="evidence" value="ECO:0007669"/>
    <property type="project" value="UniProtKB-KW"/>
</dbReference>
<protein>
    <recommendedName>
        <fullName evidence="14">Aspartate aminotransferase</fullName>
        <ecNumber evidence="14">2.6.1.1</ecNumber>
    </recommendedName>
</protein>
<dbReference type="GO" id="GO:0030170">
    <property type="term" value="F:pyridoxal phosphate binding"/>
    <property type="evidence" value="ECO:0007669"/>
    <property type="project" value="InterPro"/>
</dbReference>
<evidence type="ECO:0000313" key="17">
    <source>
        <dbReference type="Proteomes" id="UP000233100"/>
    </source>
</evidence>
<reference evidence="16" key="2">
    <citation type="submission" date="2025-08" db="UniProtKB">
        <authorList>
            <consortium name="Ensembl"/>
        </authorList>
    </citation>
    <scope>IDENTIFICATION</scope>
</reference>
<dbReference type="GO" id="GO:0006533">
    <property type="term" value="P:L-aspartate catabolic process"/>
    <property type="evidence" value="ECO:0007669"/>
    <property type="project" value="TreeGrafter"/>
</dbReference>
<evidence type="ECO:0000256" key="12">
    <source>
        <dbReference type="ARBA" id="ARBA00049185"/>
    </source>
</evidence>
<dbReference type="FunFam" id="3.90.1150.10:FF:000001">
    <property type="entry name" value="Aspartate aminotransferase"/>
    <property type="match status" value="1"/>
</dbReference>
<reference evidence="16 17" key="1">
    <citation type="submission" date="2013-03" db="EMBL/GenBank/DDBJ databases">
        <authorList>
            <person name="Warren W."/>
            <person name="Wilson R.K."/>
        </authorList>
    </citation>
    <scope>NUCLEOTIDE SEQUENCE</scope>
</reference>
<proteinExistence type="inferred from homology"/>
<dbReference type="GeneTree" id="ENSGT00950000183082"/>
<dbReference type="PROSITE" id="PS00105">
    <property type="entry name" value="AA_TRANSFER_CLASS_1"/>
    <property type="match status" value="1"/>
</dbReference>
<dbReference type="SUPFAM" id="SSF53383">
    <property type="entry name" value="PLP-dependent transferases"/>
    <property type="match status" value="1"/>
</dbReference>
<keyword evidence="8" id="KW-0445">Lipid transport</keyword>
<comment type="catalytic activity">
    <reaction evidence="12 14">
        <text>L-aspartate + 2-oxoglutarate = oxaloacetate + L-glutamate</text>
        <dbReference type="Rhea" id="RHEA:21824"/>
        <dbReference type="ChEBI" id="CHEBI:16452"/>
        <dbReference type="ChEBI" id="CHEBI:16810"/>
        <dbReference type="ChEBI" id="CHEBI:29985"/>
        <dbReference type="ChEBI" id="CHEBI:29991"/>
        <dbReference type="EC" id="2.6.1.1"/>
    </reaction>
</comment>
<dbReference type="NCBIfam" id="NF006719">
    <property type="entry name" value="PRK09257.1"/>
    <property type="match status" value="1"/>
</dbReference>
<dbReference type="InterPro" id="IPR015422">
    <property type="entry name" value="PyrdxlP-dep_Trfase_small"/>
</dbReference>
<dbReference type="Pfam" id="PF00155">
    <property type="entry name" value="Aminotran_1_2"/>
    <property type="match status" value="1"/>
</dbReference>
<evidence type="ECO:0000256" key="11">
    <source>
        <dbReference type="ARBA" id="ARBA00037556"/>
    </source>
</evidence>
<evidence type="ECO:0000256" key="1">
    <source>
        <dbReference type="ARBA" id="ARBA00001933"/>
    </source>
</evidence>
<dbReference type="Gene3D" id="3.40.640.10">
    <property type="entry name" value="Type I PLP-dependent aspartate aminotransferase-like (Major domain)"/>
    <property type="match status" value="1"/>
</dbReference>
<evidence type="ECO:0000256" key="8">
    <source>
        <dbReference type="ARBA" id="ARBA00023055"/>
    </source>
</evidence>
<dbReference type="FunFam" id="3.90.1150.10:FF:000160">
    <property type="entry name" value="Similar to aspartate aminotransferase"/>
    <property type="match status" value="1"/>
</dbReference>
<keyword evidence="8" id="KW-0813">Transport</keyword>
<comment type="catalytic activity">
    <reaction evidence="13">
        <text>L-kynurenine + 2-oxoglutarate = kynurenate + L-glutamate + H2O</text>
        <dbReference type="Rhea" id="RHEA:65560"/>
        <dbReference type="ChEBI" id="CHEBI:15377"/>
        <dbReference type="ChEBI" id="CHEBI:16810"/>
        <dbReference type="ChEBI" id="CHEBI:29985"/>
        <dbReference type="ChEBI" id="CHEBI:57959"/>
        <dbReference type="ChEBI" id="CHEBI:58454"/>
        <dbReference type="EC" id="2.6.1.7"/>
    </reaction>
</comment>
<evidence type="ECO:0000256" key="9">
    <source>
        <dbReference type="ARBA" id="ARBA00023074"/>
    </source>
</evidence>
<evidence type="ECO:0000256" key="10">
    <source>
        <dbReference type="ARBA" id="ARBA00023128"/>
    </source>
</evidence>
<reference evidence="16" key="3">
    <citation type="submission" date="2025-09" db="UniProtKB">
        <authorList>
            <consortium name="Ensembl"/>
        </authorList>
    </citation>
    <scope>IDENTIFICATION</scope>
</reference>
<evidence type="ECO:0000259" key="15">
    <source>
        <dbReference type="Pfam" id="PF00155"/>
    </source>
</evidence>
<dbReference type="PANTHER" id="PTHR11879">
    <property type="entry name" value="ASPARTATE AMINOTRANSFERASE"/>
    <property type="match status" value="1"/>
</dbReference>
<dbReference type="GO" id="GO:0005759">
    <property type="term" value="C:mitochondrial matrix"/>
    <property type="evidence" value="ECO:0007669"/>
    <property type="project" value="UniProtKB-SubCell"/>
</dbReference>
<dbReference type="Gene3D" id="3.90.1150.10">
    <property type="entry name" value="Aspartate Aminotransferase, domain 1"/>
    <property type="match status" value="2"/>
</dbReference>
<evidence type="ECO:0000256" key="5">
    <source>
        <dbReference type="ARBA" id="ARBA00022576"/>
    </source>
</evidence>
<keyword evidence="6 14" id="KW-0808">Transferase</keyword>
<feature type="domain" description="Aminotransferase class I/classII large" evidence="15">
    <location>
        <begin position="85"/>
        <end position="382"/>
    </location>
</feature>
<evidence type="ECO:0000256" key="4">
    <source>
        <dbReference type="ARBA" id="ARBA00011738"/>
    </source>
</evidence>
<evidence type="ECO:0000256" key="3">
    <source>
        <dbReference type="ARBA" id="ARBA00007441"/>
    </source>
</evidence>
<comment type="cofactor">
    <cofactor evidence="1">
        <name>pyridoxal 5'-phosphate</name>
        <dbReference type="ChEBI" id="CHEBI:597326"/>
    </cofactor>
</comment>
<evidence type="ECO:0000313" key="16">
    <source>
        <dbReference type="Ensembl" id="ENSMFAP00000009311.1"/>
    </source>
</evidence>
<dbReference type="InterPro" id="IPR015421">
    <property type="entry name" value="PyrdxlP-dep_Trfase_major"/>
</dbReference>
<keyword evidence="17" id="KW-1185">Reference proteome</keyword>
<dbReference type="InterPro" id="IPR004838">
    <property type="entry name" value="NHTrfase_class1_PyrdxlP-BS"/>
</dbReference>
<evidence type="ECO:0000256" key="14">
    <source>
        <dbReference type="RuleBase" id="RU000480"/>
    </source>
</evidence>
<comment type="similarity">
    <text evidence="3">Belongs to the class-I pyridoxal-phosphate-dependent aminotransferase family.</text>
</comment>
<evidence type="ECO:0000256" key="13">
    <source>
        <dbReference type="ARBA" id="ARBA00049312"/>
    </source>
</evidence>
<evidence type="ECO:0000256" key="6">
    <source>
        <dbReference type="ARBA" id="ARBA00022679"/>
    </source>
</evidence>
<dbReference type="InterPro" id="IPR015424">
    <property type="entry name" value="PyrdxlP-dep_Trfase"/>
</dbReference>
<comment type="subunit">
    <text evidence="4 14">Homodimer.</text>
</comment>
<keyword evidence="5 14" id="KW-0032">Aminotransferase</keyword>
<dbReference type="InterPro" id="IPR000796">
    <property type="entry name" value="Asp_trans"/>
</dbReference>
<dbReference type="EC" id="2.6.1.1" evidence="14"/>
<keyword evidence="10" id="KW-0496">Mitochondrion</keyword>
<dbReference type="GO" id="GO:0004069">
    <property type="term" value="F:L-aspartate:2-oxoglutarate aminotransferase activity"/>
    <property type="evidence" value="ECO:0007669"/>
    <property type="project" value="UniProtKB-EC"/>
</dbReference>
<dbReference type="Proteomes" id="UP000233100">
    <property type="component" value="Chromosome 20"/>
</dbReference>
<keyword evidence="7" id="KW-0663">Pyridoxal phosphate</keyword>
<dbReference type="InterPro" id="IPR004839">
    <property type="entry name" value="Aminotransferase_I/II_large"/>
</dbReference>
<accession>A0A2K5UAE8</accession>
<dbReference type="FunFam" id="3.40.640.10:FF:000026">
    <property type="entry name" value="Aspartate aminotransferase"/>
    <property type="match status" value="1"/>
</dbReference>
<dbReference type="AlphaFoldDB" id="A0A2K5UAE8"/>
<sequence length="387" mass="42921">MALLHSGRVLSGIAAAFHPGLAAAASARASSWWTHVEMGPPDPILGVTEAFKRDTNSKKMNLGVGAYRDDNGKPYVLPSVRKFVTVQTISGTGALRIGASFLQRFFKFSRDVFLPKPSWGNHTPIFRDAGMQLQGYRYYDPKTCGFDFTGAVEDISKIPEQSVLLLHACAHNPTGVDPRPEQWKEIATVVKKRNLFAFFDMAYQGFASGDGDKDAWAVRHFIEQGINVCLCQSYAKNMGLYGERVGAFTMVCKDADEAKRVESQLKILIRPMYSNPPLNGARIAAAILNTPDLRKQWLQEVKGMADRIIGMRTQLVSNLKKEGSTHNWQHITDQIGMFCFTGLKPEQVERLTKEFSIYMTKDGRISVAGVTSGNVGYLAHAIHQVTK</sequence>
<comment type="miscellaneous">
    <text evidence="14">In eukaryotes there are cytoplasmic, mitochondrial and chloroplastic isozymes.</text>
</comment>